<reference evidence="1 2" key="1">
    <citation type="submission" date="2015-01" db="EMBL/GenBank/DDBJ databases">
        <title>Evolution of Trichinella species and genotypes.</title>
        <authorList>
            <person name="Korhonen P.K."/>
            <person name="Edoardo P."/>
            <person name="Giuseppe L.R."/>
            <person name="Gasser R.B."/>
        </authorList>
    </citation>
    <scope>NUCLEOTIDE SEQUENCE [LARGE SCALE GENOMIC DNA]</scope>
    <source>
        <strain evidence="1">ISS3</strain>
    </source>
</reference>
<gene>
    <name evidence="1" type="ORF">T01_9151</name>
</gene>
<evidence type="ECO:0000313" key="1">
    <source>
        <dbReference type="EMBL" id="KRY35857.1"/>
    </source>
</evidence>
<dbReference type="AlphaFoldDB" id="A0A0V1BG04"/>
<dbReference type="InParanoid" id="A0A0V1BG04"/>
<dbReference type="EMBL" id="JYDH01000049">
    <property type="protein sequence ID" value="KRY35857.1"/>
    <property type="molecule type" value="Genomic_DNA"/>
</dbReference>
<keyword evidence="2" id="KW-1185">Reference proteome</keyword>
<protein>
    <submittedName>
        <fullName evidence="1">Uncharacterized protein</fullName>
    </submittedName>
</protein>
<proteinExistence type="predicted"/>
<comment type="caution">
    <text evidence="1">The sequence shown here is derived from an EMBL/GenBank/DDBJ whole genome shotgun (WGS) entry which is preliminary data.</text>
</comment>
<sequence length="75" mass="8286">METDGMDMIAPPSAPLIDIILCEGVIIIEAFSNSCRSGQHGVSSLHQCVLNVASENKYCQYSRIALMPVYILQIW</sequence>
<accession>A0A0V1BG04</accession>
<organism evidence="1 2">
    <name type="scientific">Trichinella spiralis</name>
    <name type="common">Trichina worm</name>
    <dbReference type="NCBI Taxonomy" id="6334"/>
    <lineage>
        <taxon>Eukaryota</taxon>
        <taxon>Metazoa</taxon>
        <taxon>Ecdysozoa</taxon>
        <taxon>Nematoda</taxon>
        <taxon>Enoplea</taxon>
        <taxon>Dorylaimia</taxon>
        <taxon>Trichinellida</taxon>
        <taxon>Trichinellidae</taxon>
        <taxon>Trichinella</taxon>
    </lineage>
</organism>
<evidence type="ECO:0000313" key="2">
    <source>
        <dbReference type="Proteomes" id="UP000054776"/>
    </source>
</evidence>
<dbReference type="Proteomes" id="UP000054776">
    <property type="component" value="Unassembled WGS sequence"/>
</dbReference>
<name>A0A0V1BG04_TRISP</name>